<dbReference type="InterPro" id="IPR000524">
    <property type="entry name" value="Tscrpt_reg_HTH_GntR"/>
</dbReference>
<dbReference type="PANTHER" id="PTHR46577:SF2">
    <property type="entry name" value="TRANSCRIPTIONAL REGULATORY PROTEIN"/>
    <property type="match status" value="1"/>
</dbReference>
<feature type="domain" description="HTH gntR-type" evidence="6">
    <location>
        <begin position="14"/>
        <end position="82"/>
    </location>
</feature>
<dbReference type="GO" id="GO:0003677">
    <property type="term" value="F:DNA binding"/>
    <property type="evidence" value="ECO:0007669"/>
    <property type="project" value="UniProtKB-KW"/>
</dbReference>
<dbReference type="CDD" id="cd07377">
    <property type="entry name" value="WHTH_GntR"/>
    <property type="match status" value="1"/>
</dbReference>
<dbReference type="SUPFAM" id="SSF46785">
    <property type="entry name" value="Winged helix' DNA-binding domain"/>
    <property type="match status" value="1"/>
</dbReference>
<dbReference type="KEGG" id="dtx:ATSB10_02710"/>
<dbReference type="InterPro" id="IPR036388">
    <property type="entry name" value="WH-like_DNA-bd_sf"/>
</dbReference>
<name>A0A169GNT4_9GAMM</name>
<evidence type="ECO:0000256" key="2">
    <source>
        <dbReference type="ARBA" id="ARBA00022898"/>
    </source>
</evidence>
<dbReference type="Gene3D" id="1.10.10.10">
    <property type="entry name" value="Winged helix-like DNA-binding domain superfamily/Winged helix DNA-binding domain"/>
    <property type="match status" value="1"/>
</dbReference>
<sequence length="607" mass="66075">MEDLNILLDPASPTSLQHQLRQKLIDAIYSGVLRPGQRLPSTRNLARRINVSRNTISLAYDALIAEGHLDSRPRSGIYVAREVAGAHVATGRREHHNGALFTSRMRSREPSSGFQVPGNWSQYPYPFIDGCGDLALLPVDEWREAMRLACTRHELSRAWQGPGDNRNVTLVEEVRGKVLPTQGIVAGSDEVLITQSVRHALQLLADLLIQRGTPVVLEEPTDESLGNLLAHNQIPIAALDPALPAPLPQRVVVFTGARRSPLYQRPEPRRLLEVVTAADGIIIEYATLPGILEEAATTSALRAMDSGGRVIHVGSLASWLSCDNPLGLVVAAASLIERLRQSQRAMGTLPSTVVQAGWAYFISLGHYSASLARARRVLESRKTALRDALNHYLHKSVSITTLPGSSAYWVKLKDDTGMSALELAQRAARIGVLMEPMQLPNGESALCMGVTSLDEPRIRAGVKALSRLLRGDLAATPALLRDEPIAPLHGAALAGAMSGVRLVYTTVYGEPCTLELLADGQLQGVAGHAGEDCDHGRWWIEEDRWFRQWEHWAYGEASGYSVVVDGDQVRWYDQQGLLADVAVIIRGANNPQGLLEPGSEAGDKLVP</sequence>
<keyword evidence="3" id="KW-0805">Transcription regulation</keyword>
<keyword evidence="8" id="KW-1185">Reference proteome</keyword>
<evidence type="ECO:0000256" key="1">
    <source>
        <dbReference type="ARBA" id="ARBA00005384"/>
    </source>
</evidence>
<dbReference type="GO" id="GO:0003700">
    <property type="term" value="F:DNA-binding transcription factor activity"/>
    <property type="evidence" value="ECO:0007669"/>
    <property type="project" value="InterPro"/>
</dbReference>
<dbReference type="Proteomes" id="UP000077255">
    <property type="component" value="Chromosome"/>
</dbReference>
<dbReference type="SUPFAM" id="SSF53383">
    <property type="entry name" value="PLP-dependent transferases"/>
    <property type="match status" value="1"/>
</dbReference>
<dbReference type="STRING" id="445710.ATSB10_02710"/>
<accession>A0A169GNT4</accession>
<evidence type="ECO:0000259" key="6">
    <source>
        <dbReference type="PROSITE" id="PS50949"/>
    </source>
</evidence>
<reference evidence="7 8" key="1">
    <citation type="submission" date="2016-02" db="EMBL/GenBank/DDBJ databases">
        <title>Complete genome sequencing and analysis of ATSB10, Dyella thiooxydans isolated from rhizosphere soil of sunflower (Helianthus annuus L.).</title>
        <authorList>
            <person name="Lee Y."/>
            <person name="Hwangbo K."/>
            <person name="Chung H."/>
            <person name="Yoo J."/>
            <person name="Kim K.Y."/>
            <person name="Sa T.M."/>
            <person name="Um Y."/>
            <person name="Madhaiyan M."/>
        </authorList>
    </citation>
    <scope>NUCLEOTIDE SEQUENCE [LARGE SCALE GENOMIC DNA]</scope>
    <source>
        <strain evidence="7 8">ATSB10</strain>
    </source>
</reference>
<evidence type="ECO:0000313" key="8">
    <source>
        <dbReference type="Proteomes" id="UP000077255"/>
    </source>
</evidence>
<protein>
    <recommendedName>
        <fullName evidence="6">HTH gntR-type domain-containing protein</fullName>
    </recommendedName>
</protein>
<keyword evidence="5" id="KW-0804">Transcription</keyword>
<dbReference type="Gene3D" id="3.40.640.10">
    <property type="entry name" value="Type I PLP-dependent aspartate aminotransferase-like (Major domain)"/>
    <property type="match status" value="1"/>
</dbReference>
<evidence type="ECO:0000256" key="3">
    <source>
        <dbReference type="ARBA" id="ARBA00023015"/>
    </source>
</evidence>
<dbReference type="PROSITE" id="PS50949">
    <property type="entry name" value="HTH_GNTR"/>
    <property type="match status" value="1"/>
</dbReference>
<dbReference type="SMART" id="SM00345">
    <property type="entry name" value="HTH_GNTR"/>
    <property type="match status" value="1"/>
</dbReference>
<dbReference type="Pfam" id="PF00392">
    <property type="entry name" value="GntR"/>
    <property type="match status" value="1"/>
</dbReference>
<keyword evidence="4" id="KW-0238">DNA-binding</keyword>
<dbReference type="InterPro" id="IPR036390">
    <property type="entry name" value="WH_DNA-bd_sf"/>
</dbReference>
<comment type="similarity">
    <text evidence="1">In the C-terminal section; belongs to the class-I pyridoxal-phosphate-dependent aminotransferase family.</text>
</comment>
<evidence type="ECO:0000256" key="4">
    <source>
        <dbReference type="ARBA" id="ARBA00023125"/>
    </source>
</evidence>
<dbReference type="PRINTS" id="PR00035">
    <property type="entry name" value="HTHGNTR"/>
</dbReference>
<evidence type="ECO:0000256" key="5">
    <source>
        <dbReference type="ARBA" id="ARBA00023163"/>
    </source>
</evidence>
<dbReference type="InterPro" id="IPR015421">
    <property type="entry name" value="PyrdxlP-dep_Trfase_major"/>
</dbReference>
<dbReference type="InterPro" id="IPR015424">
    <property type="entry name" value="PyrdxlP-dep_Trfase"/>
</dbReference>
<dbReference type="PANTHER" id="PTHR46577">
    <property type="entry name" value="HTH-TYPE TRANSCRIPTIONAL REGULATORY PROTEIN GABR"/>
    <property type="match status" value="1"/>
</dbReference>
<dbReference type="PATRIC" id="fig|445710.3.peg.269"/>
<keyword evidence="2" id="KW-0663">Pyridoxal phosphate</keyword>
<dbReference type="RefSeq" id="WP_063670067.1">
    <property type="nucleotide sequence ID" value="NZ_CP014841.1"/>
</dbReference>
<gene>
    <name evidence="7" type="ORF">ATSB10_02710</name>
</gene>
<dbReference type="AlphaFoldDB" id="A0A169GNT4"/>
<dbReference type="EMBL" id="CP014841">
    <property type="protein sequence ID" value="AND67725.1"/>
    <property type="molecule type" value="Genomic_DNA"/>
</dbReference>
<proteinExistence type="inferred from homology"/>
<dbReference type="InterPro" id="IPR051446">
    <property type="entry name" value="HTH_trans_reg/aminotransferase"/>
</dbReference>
<organism evidence="7 8">
    <name type="scientific">Dyella thiooxydans</name>
    <dbReference type="NCBI Taxonomy" id="445710"/>
    <lineage>
        <taxon>Bacteria</taxon>
        <taxon>Pseudomonadati</taxon>
        <taxon>Pseudomonadota</taxon>
        <taxon>Gammaproteobacteria</taxon>
        <taxon>Lysobacterales</taxon>
        <taxon>Rhodanobacteraceae</taxon>
        <taxon>Dyella</taxon>
    </lineage>
</organism>
<evidence type="ECO:0000313" key="7">
    <source>
        <dbReference type="EMBL" id="AND67725.1"/>
    </source>
</evidence>